<dbReference type="RefSeq" id="WP_338452378.1">
    <property type="nucleotide sequence ID" value="NZ_CP137640.1"/>
</dbReference>
<dbReference type="InterPro" id="IPR004107">
    <property type="entry name" value="Integrase_SAM-like_N"/>
</dbReference>
<keyword evidence="1 2" id="KW-0238">DNA-binding</keyword>
<reference evidence="4 5" key="1">
    <citation type="submission" date="2023-10" db="EMBL/GenBank/DDBJ databases">
        <title>Niallia locisalis sp.nov. isolated from a salt pond sample.</title>
        <authorList>
            <person name="Li X.-J."/>
            <person name="Dong L."/>
        </authorList>
    </citation>
    <scope>NUCLEOTIDE SEQUENCE [LARGE SCALE GENOMIC DNA]</scope>
    <source>
        <strain evidence="4 5">DSM 29761</strain>
    </source>
</reference>
<organism evidence="4 5">
    <name type="scientific">Niallia oryzisoli</name>
    <dbReference type="NCBI Taxonomy" id="1737571"/>
    <lineage>
        <taxon>Bacteria</taxon>
        <taxon>Bacillati</taxon>
        <taxon>Bacillota</taxon>
        <taxon>Bacilli</taxon>
        <taxon>Bacillales</taxon>
        <taxon>Bacillaceae</taxon>
        <taxon>Niallia</taxon>
    </lineage>
</organism>
<dbReference type="PROSITE" id="PS51900">
    <property type="entry name" value="CB"/>
    <property type="match status" value="1"/>
</dbReference>
<evidence type="ECO:0000313" key="5">
    <source>
        <dbReference type="Proteomes" id="UP001357223"/>
    </source>
</evidence>
<evidence type="ECO:0000256" key="1">
    <source>
        <dbReference type="ARBA" id="ARBA00023125"/>
    </source>
</evidence>
<dbReference type="Proteomes" id="UP001357223">
    <property type="component" value="Chromosome"/>
</dbReference>
<protein>
    <submittedName>
        <fullName evidence="4">Phage integrase N-terminal SAM-like domain-containing protein</fullName>
    </submittedName>
</protein>
<proteinExistence type="predicted"/>
<dbReference type="Pfam" id="PF13495">
    <property type="entry name" value="Phage_int_SAM_4"/>
    <property type="match status" value="1"/>
</dbReference>
<feature type="domain" description="Core-binding (CB)" evidence="3">
    <location>
        <begin position="1"/>
        <end position="64"/>
    </location>
</feature>
<dbReference type="InterPro" id="IPR010998">
    <property type="entry name" value="Integrase_recombinase_N"/>
</dbReference>
<evidence type="ECO:0000259" key="3">
    <source>
        <dbReference type="PROSITE" id="PS51900"/>
    </source>
</evidence>
<evidence type="ECO:0000313" key="4">
    <source>
        <dbReference type="EMBL" id="WVX83494.1"/>
    </source>
</evidence>
<sequence length="64" mass="7853">MFLEDIYKEFFYELEIKNYSSQTIKGYKNNNLAFINYLKNEFNIEEVEDITTKHIKSYLMNLKK</sequence>
<dbReference type="Gene3D" id="1.10.150.130">
    <property type="match status" value="1"/>
</dbReference>
<accession>A0ABZ2CQV4</accession>
<gene>
    <name evidence="4" type="ORF">R4Z09_11115</name>
</gene>
<dbReference type="InterPro" id="IPR044068">
    <property type="entry name" value="CB"/>
</dbReference>
<name>A0ABZ2CQV4_9BACI</name>
<dbReference type="EMBL" id="CP137640">
    <property type="protein sequence ID" value="WVX83494.1"/>
    <property type="molecule type" value="Genomic_DNA"/>
</dbReference>
<keyword evidence="5" id="KW-1185">Reference proteome</keyword>
<evidence type="ECO:0000256" key="2">
    <source>
        <dbReference type="PROSITE-ProRule" id="PRU01248"/>
    </source>
</evidence>